<dbReference type="GO" id="GO:0000781">
    <property type="term" value="C:chromosome, telomeric region"/>
    <property type="evidence" value="ECO:0007669"/>
    <property type="project" value="GOC"/>
</dbReference>
<dbReference type="PANTHER" id="PTHR11080:SF2">
    <property type="entry name" value="LD05707P"/>
    <property type="match status" value="1"/>
</dbReference>
<organism evidence="9 10">
    <name type="scientific">Absidia repens</name>
    <dbReference type="NCBI Taxonomy" id="90262"/>
    <lineage>
        <taxon>Eukaryota</taxon>
        <taxon>Fungi</taxon>
        <taxon>Fungi incertae sedis</taxon>
        <taxon>Mucoromycota</taxon>
        <taxon>Mucoromycotina</taxon>
        <taxon>Mucoromycetes</taxon>
        <taxon>Mucorales</taxon>
        <taxon>Cunninghamellaceae</taxon>
        <taxon>Absidia</taxon>
    </lineage>
</organism>
<gene>
    <name evidence="9" type="ORF">BCR42DRAFT_375817</name>
</gene>
<feature type="domain" description="Isochorismatase-like" evidence="8">
    <location>
        <begin position="10"/>
        <end position="208"/>
    </location>
</feature>
<keyword evidence="2" id="KW-0662">Pyridine nucleotide biosynthesis</keyword>
<name>A0A1X2IGE9_9FUNG</name>
<evidence type="ECO:0000256" key="3">
    <source>
        <dbReference type="ARBA" id="ARBA00022723"/>
    </source>
</evidence>
<dbReference type="SUPFAM" id="SSF52499">
    <property type="entry name" value="Isochorismatase-like hydrolases"/>
    <property type="match status" value="1"/>
</dbReference>
<dbReference type="InterPro" id="IPR036380">
    <property type="entry name" value="Isochorismatase-like_sf"/>
</dbReference>
<dbReference type="EC" id="3.5.1.19" evidence="6"/>
<evidence type="ECO:0000259" key="8">
    <source>
        <dbReference type="Pfam" id="PF00857"/>
    </source>
</evidence>
<sequence>MNLQSLKTVALLLVDVQYDFLETGTLPVPEASTIIPNVEKLITFAESYQGVIIATQDWHPSNHTSFAKNHPGKQPFDTVQLTYDGITSTQVLWPTHCVQGTHGAELVKEVALHSPILMQKGTNELVDSYSAFADNQYHSFTSLARVLYRNDIDTVIVAGLATDYCVKLTCLDAVKFGFNTLLIQDATKPVVPADMASSLDTLRSKGVGIVPSTSEFISDPYPFLVME</sequence>
<dbReference type="InterPro" id="IPR052347">
    <property type="entry name" value="Isochorismatase_Nicotinamidase"/>
</dbReference>
<evidence type="ECO:0000313" key="10">
    <source>
        <dbReference type="Proteomes" id="UP000193560"/>
    </source>
</evidence>
<comment type="caution">
    <text evidence="9">The sequence shown here is derived from an EMBL/GenBank/DDBJ whole genome shotgun (WGS) entry which is preliminary data.</text>
</comment>
<dbReference type="GO" id="GO:1904524">
    <property type="term" value="P:negative regulation of DNA amplification"/>
    <property type="evidence" value="ECO:0007669"/>
    <property type="project" value="EnsemblFungi"/>
</dbReference>
<keyword evidence="10" id="KW-1185">Reference proteome</keyword>
<dbReference type="EMBL" id="MCGE01000012">
    <property type="protein sequence ID" value="ORZ15881.1"/>
    <property type="molecule type" value="Genomic_DNA"/>
</dbReference>
<dbReference type="Proteomes" id="UP000193560">
    <property type="component" value="Unassembled WGS sequence"/>
</dbReference>
<dbReference type="STRING" id="90262.A0A1X2IGE9"/>
<evidence type="ECO:0000256" key="7">
    <source>
        <dbReference type="ARBA" id="ARBA00043224"/>
    </source>
</evidence>
<dbReference type="PANTHER" id="PTHR11080">
    <property type="entry name" value="PYRAZINAMIDASE/NICOTINAMIDASE"/>
    <property type="match status" value="1"/>
</dbReference>
<evidence type="ECO:0000256" key="2">
    <source>
        <dbReference type="ARBA" id="ARBA00022642"/>
    </source>
</evidence>
<proteinExistence type="inferred from homology"/>
<dbReference type="AlphaFoldDB" id="A0A1X2IGE9"/>
<dbReference type="CDD" id="cd01011">
    <property type="entry name" value="nicotinamidase"/>
    <property type="match status" value="1"/>
</dbReference>
<comment type="similarity">
    <text evidence="1">Belongs to the isochorismatase family.</text>
</comment>
<reference evidence="9 10" key="1">
    <citation type="submission" date="2016-07" db="EMBL/GenBank/DDBJ databases">
        <title>Pervasive Adenine N6-methylation of Active Genes in Fungi.</title>
        <authorList>
            <consortium name="DOE Joint Genome Institute"/>
            <person name="Mondo S.J."/>
            <person name="Dannebaum R.O."/>
            <person name="Kuo R.C."/>
            <person name="Labutti K."/>
            <person name="Haridas S."/>
            <person name="Kuo A."/>
            <person name="Salamov A."/>
            <person name="Ahrendt S.R."/>
            <person name="Lipzen A."/>
            <person name="Sullivan W."/>
            <person name="Andreopoulos W.B."/>
            <person name="Clum A."/>
            <person name="Lindquist E."/>
            <person name="Daum C."/>
            <person name="Ramamoorthy G.K."/>
            <person name="Gryganskyi A."/>
            <person name="Culley D."/>
            <person name="Magnuson J.K."/>
            <person name="James T.Y."/>
            <person name="O'Malley M.A."/>
            <person name="Stajich J.E."/>
            <person name="Spatafora J.W."/>
            <person name="Visel A."/>
            <person name="Grigoriev I.V."/>
        </authorList>
    </citation>
    <scope>NUCLEOTIDE SEQUENCE [LARGE SCALE GENOMIC DNA]</scope>
    <source>
        <strain evidence="9 10">NRRL 1336</strain>
    </source>
</reference>
<dbReference type="GO" id="GO:0031509">
    <property type="term" value="P:subtelomeric heterochromatin formation"/>
    <property type="evidence" value="ECO:0007669"/>
    <property type="project" value="EnsemblFungi"/>
</dbReference>
<dbReference type="GO" id="GO:0005634">
    <property type="term" value="C:nucleus"/>
    <property type="evidence" value="ECO:0007669"/>
    <property type="project" value="EnsemblFungi"/>
</dbReference>
<dbReference type="OrthoDB" id="1739143at2759"/>
<accession>A0A1X2IGE9</accession>
<dbReference type="GO" id="GO:0046872">
    <property type="term" value="F:metal ion binding"/>
    <property type="evidence" value="ECO:0007669"/>
    <property type="project" value="UniProtKB-KW"/>
</dbReference>
<dbReference type="NCBIfam" id="NF008623">
    <property type="entry name" value="PRK11609.1"/>
    <property type="match status" value="1"/>
</dbReference>
<evidence type="ECO:0000256" key="1">
    <source>
        <dbReference type="ARBA" id="ARBA00006336"/>
    </source>
</evidence>
<dbReference type="GO" id="GO:0000183">
    <property type="term" value="P:rDNA heterochromatin formation"/>
    <property type="evidence" value="ECO:0007669"/>
    <property type="project" value="EnsemblFungi"/>
</dbReference>
<keyword evidence="3" id="KW-0479">Metal-binding</keyword>
<dbReference type="GO" id="GO:0019358">
    <property type="term" value="P:nicotinate nucleotide salvage"/>
    <property type="evidence" value="ECO:0007669"/>
    <property type="project" value="EnsemblFungi"/>
</dbReference>
<dbReference type="Pfam" id="PF00857">
    <property type="entry name" value="Isochorismatase"/>
    <property type="match status" value="1"/>
</dbReference>
<comment type="pathway">
    <text evidence="5">Cofactor biosynthesis; nicotinate biosynthesis; nicotinate from nicotinamide: step 1/1.</text>
</comment>
<evidence type="ECO:0000256" key="6">
    <source>
        <dbReference type="ARBA" id="ARBA00039017"/>
    </source>
</evidence>
<keyword evidence="4" id="KW-0378">Hydrolase</keyword>
<evidence type="ECO:0000313" key="9">
    <source>
        <dbReference type="EMBL" id="ORZ15881.1"/>
    </source>
</evidence>
<evidence type="ECO:0000256" key="4">
    <source>
        <dbReference type="ARBA" id="ARBA00022801"/>
    </source>
</evidence>
<dbReference type="Gene3D" id="3.40.50.850">
    <property type="entry name" value="Isochorismatase-like"/>
    <property type="match status" value="1"/>
</dbReference>
<evidence type="ECO:0000256" key="5">
    <source>
        <dbReference type="ARBA" id="ARBA00037900"/>
    </source>
</evidence>
<protein>
    <recommendedName>
        <fullName evidence="6">nicotinamidase</fullName>
        <ecNumber evidence="6">3.5.1.19</ecNumber>
    </recommendedName>
    <alternativeName>
        <fullName evidence="7">Nicotinamide deamidase</fullName>
    </alternativeName>
</protein>
<dbReference type="GO" id="GO:0008936">
    <property type="term" value="F:nicotinamidase activity"/>
    <property type="evidence" value="ECO:0007669"/>
    <property type="project" value="UniProtKB-EC"/>
</dbReference>
<dbReference type="GO" id="GO:0005777">
    <property type="term" value="C:peroxisome"/>
    <property type="evidence" value="ECO:0007669"/>
    <property type="project" value="EnsemblFungi"/>
</dbReference>
<dbReference type="InterPro" id="IPR000868">
    <property type="entry name" value="Isochorismatase-like_dom"/>
</dbReference>